<dbReference type="SMART" id="SM00283">
    <property type="entry name" value="MA"/>
    <property type="match status" value="1"/>
</dbReference>
<dbReference type="Proteomes" id="UP000446658">
    <property type="component" value="Unassembled WGS sequence"/>
</dbReference>
<keyword evidence="1 2" id="KW-0807">Transducer</keyword>
<evidence type="ECO:0000259" key="3">
    <source>
        <dbReference type="PROSITE" id="PS50111"/>
    </source>
</evidence>
<dbReference type="Gene3D" id="1.10.287.950">
    <property type="entry name" value="Methyl-accepting chemotaxis protein"/>
    <property type="match status" value="1"/>
</dbReference>
<proteinExistence type="predicted"/>
<organism evidence="4 5">
    <name type="scientific">Paludibacterium denitrificans</name>
    <dbReference type="NCBI Taxonomy" id="2675226"/>
    <lineage>
        <taxon>Bacteria</taxon>
        <taxon>Pseudomonadati</taxon>
        <taxon>Pseudomonadota</taxon>
        <taxon>Betaproteobacteria</taxon>
        <taxon>Neisseriales</taxon>
        <taxon>Chromobacteriaceae</taxon>
        <taxon>Paludibacterium</taxon>
    </lineage>
</organism>
<dbReference type="PANTHER" id="PTHR32089:SF112">
    <property type="entry name" value="LYSOZYME-LIKE PROTEIN-RELATED"/>
    <property type="match status" value="1"/>
</dbReference>
<dbReference type="Pfam" id="PF00015">
    <property type="entry name" value="MCPsignal"/>
    <property type="match status" value="1"/>
</dbReference>
<name>A0A844GF38_9NEIS</name>
<accession>A0A844GF38</accession>
<dbReference type="EMBL" id="WLYX01000001">
    <property type="protein sequence ID" value="MTD33507.1"/>
    <property type="molecule type" value="Genomic_DNA"/>
</dbReference>
<dbReference type="Pfam" id="PF13682">
    <property type="entry name" value="CZB"/>
    <property type="match status" value="1"/>
</dbReference>
<dbReference type="InterPro" id="IPR025991">
    <property type="entry name" value="Chemoreceptor_zinc-bind_dom"/>
</dbReference>
<evidence type="ECO:0000256" key="1">
    <source>
        <dbReference type="ARBA" id="ARBA00023224"/>
    </source>
</evidence>
<dbReference type="GO" id="GO:0007165">
    <property type="term" value="P:signal transduction"/>
    <property type="evidence" value="ECO:0007669"/>
    <property type="project" value="UniProtKB-KW"/>
</dbReference>
<sequence length="334" mass="36555">METENAQLREELAALRSKAERMASFNQSLKALQGGYARLANMLGGERGFIEEVSSTTQQSSQQVLHGLQAHNELLGYARQAEDHIDGLKSQTEQIGNIVSLISGIAQQTNLLALNAAIEAARAYEQGRGFAVVADEVRKLAERTSQATADIEHLVEGIGVKTDVASRAAHQLGTLVGESATQGREAADSLQRMLNQLIRLEQVLETASLIGFAELAKIDHNTFKFELYRVFLGLAEKRSQDVNDHQHCRLGKWFYEGDGKQYFSHLVSYRDLEPPHAAFHQAAREALLQKEQHNQAAAEQALDVVESTSLGVIDAFDHLSQSALAQVAKASGKA</sequence>
<evidence type="ECO:0000313" key="5">
    <source>
        <dbReference type="Proteomes" id="UP000446658"/>
    </source>
</evidence>
<evidence type="ECO:0000313" key="4">
    <source>
        <dbReference type="EMBL" id="MTD33507.1"/>
    </source>
</evidence>
<dbReference type="RefSeq" id="WP_230370480.1">
    <property type="nucleotide sequence ID" value="NZ_WLYX01000001.1"/>
</dbReference>
<dbReference type="GO" id="GO:0016020">
    <property type="term" value="C:membrane"/>
    <property type="evidence" value="ECO:0007669"/>
    <property type="project" value="InterPro"/>
</dbReference>
<gene>
    <name evidence="4" type="ORF">GKE73_11750</name>
</gene>
<dbReference type="SUPFAM" id="SSF58104">
    <property type="entry name" value="Methyl-accepting chemotaxis protein (MCP) signaling domain"/>
    <property type="match status" value="1"/>
</dbReference>
<reference evidence="4 5" key="1">
    <citation type="submission" date="2019-11" db="EMBL/GenBank/DDBJ databases">
        <title>Draft genome sequence of Paludibacterium sp. dN18-1.</title>
        <authorList>
            <person name="Im W.-T."/>
        </authorList>
    </citation>
    <scope>NUCLEOTIDE SEQUENCE [LARGE SCALE GENOMIC DNA]</scope>
    <source>
        <strain evidence="5">dN 18-1</strain>
    </source>
</reference>
<dbReference type="PROSITE" id="PS50111">
    <property type="entry name" value="CHEMOTAXIS_TRANSDUC_2"/>
    <property type="match status" value="1"/>
</dbReference>
<feature type="domain" description="Methyl-accepting transducer" evidence="3">
    <location>
        <begin position="17"/>
        <end position="193"/>
    </location>
</feature>
<dbReference type="InterPro" id="IPR004089">
    <property type="entry name" value="MCPsignal_dom"/>
</dbReference>
<protein>
    <submittedName>
        <fullName evidence="4">Chemotaxis protein</fullName>
    </submittedName>
</protein>
<evidence type="ECO:0000256" key="2">
    <source>
        <dbReference type="PROSITE-ProRule" id="PRU00284"/>
    </source>
</evidence>
<comment type="caution">
    <text evidence="4">The sequence shown here is derived from an EMBL/GenBank/DDBJ whole genome shotgun (WGS) entry which is preliminary data.</text>
</comment>
<dbReference type="Gene3D" id="1.20.120.30">
    <property type="entry name" value="Aspartate receptor, ligand-binding domain"/>
    <property type="match status" value="1"/>
</dbReference>
<keyword evidence="5" id="KW-1185">Reference proteome</keyword>
<dbReference type="PANTHER" id="PTHR32089">
    <property type="entry name" value="METHYL-ACCEPTING CHEMOTAXIS PROTEIN MCPB"/>
    <property type="match status" value="1"/>
</dbReference>
<dbReference type="AlphaFoldDB" id="A0A844GF38"/>